<sequence>MNLVLDENNYNINNIFFYEPVKNTVMDDSKFIRIIYSDEHVILNGLYLKLDIEKKICMGNFLDKTEREILNKYKINKNNVNKNKCIKIQEQLQFFINKNILNKNIVIKISGIWETNLMIGLTYKFMS</sequence>
<protein>
    <submittedName>
        <fullName evidence="1">Uncharacterized protein</fullName>
    </submittedName>
</protein>
<evidence type="ECO:0000313" key="1">
    <source>
        <dbReference type="EMBL" id="ALH23296.1"/>
    </source>
</evidence>
<reference evidence="1 2" key="1">
    <citation type="journal article" date="2015" name="Genome Announc.">
        <title>The 474-Kilobase-Pair Complete Genome Sequence of CeV-01B, a Virus Infecting Haptolina (Chrysochromulina) ericina (Prymnesiophyceae).</title>
        <authorList>
            <person name="Gallot-Lavallee L."/>
            <person name="Pagarete A."/>
            <person name="Legendre M."/>
            <person name="Santini S."/>
            <person name="Sandaa R.A."/>
            <person name="Himmelbauer H."/>
            <person name="Ogata H."/>
            <person name="Bratbak G."/>
            <person name="Claverie J.M."/>
        </authorList>
    </citation>
    <scope>NUCLEOTIDE SEQUENCE [LARGE SCALE GENOMIC DNA]</scope>
    <source>
        <strain evidence="1">CeV-01B</strain>
    </source>
</reference>
<evidence type="ECO:0000313" key="2">
    <source>
        <dbReference type="Proteomes" id="UP000203826"/>
    </source>
</evidence>
<gene>
    <name evidence="1" type="ORF">ceV_390</name>
</gene>
<dbReference type="Proteomes" id="UP000203826">
    <property type="component" value="Segment"/>
</dbReference>
<name>A0A0N9R0X2_9VIRU</name>
<accession>A0A0N9R0X2</accession>
<keyword evidence="2" id="KW-1185">Reference proteome</keyword>
<dbReference type="EMBL" id="KT820662">
    <property type="protein sequence ID" value="ALH23296.1"/>
    <property type="molecule type" value="Genomic_DNA"/>
</dbReference>
<dbReference type="KEGG" id="vg:26049257"/>
<organism evidence="1 2">
    <name type="scientific">Chrysochromulina ericina virus CeV-01B</name>
    <dbReference type="NCBI Taxonomy" id="3070830"/>
    <lineage>
        <taxon>Viruses</taxon>
        <taxon>Varidnaviria</taxon>
        <taxon>Bamfordvirae</taxon>
        <taxon>Nucleocytoviricota</taxon>
        <taxon>Megaviricetes</taxon>
        <taxon>Imitervirales</taxon>
        <taxon>Mesomimiviridae</taxon>
        <taxon>Tethysvirus</taxon>
        <taxon>Tethysvirus raunefjordenense</taxon>
    </lineage>
</organism>
<proteinExistence type="predicted"/>